<dbReference type="GeneID" id="76423256"/>
<protein>
    <submittedName>
        <fullName evidence="2">DUF2105 domain-containing protein</fullName>
    </submittedName>
</protein>
<dbReference type="Proteomes" id="UP001042704">
    <property type="component" value="Chromosome"/>
</dbReference>
<feature type="transmembrane region" description="Helical" evidence="1">
    <location>
        <begin position="99"/>
        <end position="132"/>
    </location>
</feature>
<reference evidence="2" key="2">
    <citation type="submission" date="2019-02" db="EMBL/GenBank/DDBJ databases">
        <authorList>
            <person name="Chen S.-C."/>
            <person name="Chien H.-H."/>
            <person name="Lai M.-C."/>
        </authorList>
    </citation>
    <scope>NUCLEOTIDE SEQUENCE</scope>
    <source>
        <strain evidence="2">N2F9704</strain>
    </source>
</reference>
<keyword evidence="3" id="KW-1185">Reference proteome</keyword>
<proteinExistence type="predicted"/>
<feature type="transmembrane region" description="Helical" evidence="1">
    <location>
        <begin position="6"/>
        <end position="24"/>
    </location>
</feature>
<sequence length="199" mass="21614">MIHEYTIGLAVAFTGIAVAFLALARERDDLHRLLLTDLAEILSLAVIALVGTDLAEALILPGLVVGISELMALSEIYLKKEKLYDEPKERVHFEVMDTAPGILAAALVVYGLVLSGFSGGVVAGLGVVFWFLCKGHREQFELLETVSGYAWAAWIGAFLVFMFLPQYWFFAVMIAGSAVLVKVMTKMSLLGTMRGGQNA</sequence>
<evidence type="ECO:0000313" key="2">
    <source>
        <dbReference type="EMBL" id="QSZ66501.1"/>
    </source>
</evidence>
<dbReference type="AlphaFoldDB" id="A0A8A3S431"/>
<accession>A0A8A3S431</accession>
<organism evidence="2 3">
    <name type="scientific">Methanofollis aquaemaris</name>
    <dbReference type="NCBI Taxonomy" id="126734"/>
    <lineage>
        <taxon>Archaea</taxon>
        <taxon>Methanobacteriati</taxon>
        <taxon>Methanobacteriota</taxon>
        <taxon>Stenosarchaea group</taxon>
        <taxon>Methanomicrobia</taxon>
        <taxon>Methanomicrobiales</taxon>
        <taxon>Methanomicrobiaceae</taxon>
        <taxon>Methanofollis</taxon>
    </lineage>
</organism>
<evidence type="ECO:0000256" key="1">
    <source>
        <dbReference type="SAM" id="Phobius"/>
    </source>
</evidence>
<dbReference type="RefSeq" id="WP_394357400.1">
    <property type="nucleotide sequence ID" value="NZ_CP036172.1"/>
</dbReference>
<dbReference type="InterPro" id="IPR019212">
    <property type="entry name" value="EhaG-like"/>
</dbReference>
<dbReference type="Pfam" id="PF09878">
    <property type="entry name" value="EhaG"/>
    <property type="match status" value="1"/>
</dbReference>
<gene>
    <name evidence="2" type="ORF">RJ40_02790</name>
</gene>
<keyword evidence="1" id="KW-1133">Transmembrane helix</keyword>
<dbReference type="KEGG" id="maqe:RJ40_02790"/>
<feature type="transmembrane region" description="Helical" evidence="1">
    <location>
        <begin position="152"/>
        <end position="181"/>
    </location>
</feature>
<keyword evidence="1" id="KW-0812">Transmembrane</keyword>
<evidence type="ECO:0000313" key="3">
    <source>
        <dbReference type="Proteomes" id="UP001042704"/>
    </source>
</evidence>
<keyword evidence="1" id="KW-0472">Membrane</keyword>
<reference evidence="2" key="1">
    <citation type="journal article" date="2001" name="Int. J. Syst. Evol. Microbiol.">
        <title>Methanofollis aquaemaris sp. nov., a methanogen isolated from an aquaculture fish pond.</title>
        <authorList>
            <person name="Lai M.C."/>
            <person name="Chen S.C."/>
        </authorList>
    </citation>
    <scope>NUCLEOTIDE SEQUENCE</scope>
    <source>
        <strain evidence="2">N2F9704</strain>
    </source>
</reference>
<name>A0A8A3S431_9EURY</name>
<dbReference type="EMBL" id="CP036172">
    <property type="protein sequence ID" value="QSZ66501.1"/>
    <property type="molecule type" value="Genomic_DNA"/>
</dbReference>